<gene>
    <name evidence="3" type="ORF">F3Y22_tig00112443pilonHSYRG00182</name>
</gene>
<comment type="caution">
    <text evidence="3">The sequence shown here is derived from an EMBL/GenBank/DDBJ whole genome shotgun (WGS) entry which is preliminary data.</text>
</comment>
<dbReference type="EMBL" id="VEPZ02001581">
    <property type="protein sequence ID" value="KAE8667165.1"/>
    <property type="molecule type" value="Genomic_DNA"/>
</dbReference>
<dbReference type="InterPro" id="IPR026960">
    <property type="entry name" value="RVT-Znf"/>
</dbReference>
<accession>A0A6A2XJ76</accession>
<evidence type="ECO:0000313" key="3">
    <source>
        <dbReference type="EMBL" id="KAE8667165.1"/>
    </source>
</evidence>
<proteinExistence type="predicted"/>
<organism evidence="3 4">
    <name type="scientific">Hibiscus syriacus</name>
    <name type="common">Rose of Sharon</name>
    <dbReference type="NCBI Taxonomy" id="106335"/>
    <lineage>
        <taxon>Eukaryota</taxon>
        <taxon>Viridiplantae</taxon>
        <taxon>Streptophyta</taxon>
        <taxon>Embryophyta</taxon>
        <taxon>Tracheophyta</taxon>
        <taxon>Spermatophyta</taxon>
        <taxon>Magnoliopsida</taxon>
        <taxon>eudicotyledons</taxon>
        <taxon>Gunneridae</taxon>
        <taxon>Pentapetalae</taxon>
        <taxon>rosids</taxon>
        <taxon>malvids</taxon>
        <taxon>Malvales</taxon>
        <taxon>Malvaceae</taxon>
        <taxon>Malvoideae</taxon>
        <taxon>Hibiscus</taxon>
    </lineage>
</organism>
<dbReference type="AlphaFoldDB" id="A0A6A2XJ76"/>
<dbReference type="Pfam" id="PF00078">
    <property type="entry name" value="RVT_1"/>
    <property type="match status" value="1"/>
</dbReference>
<evidence type="ECO:0000313" key="4">
    <source>
        <dbReference type="Proteomes" id="UP000436088"/>
    </source>
</evidence>
<feature type="domain" description="Reverse transcriptase" evidence="1">
    <location>
        <begin position="9"/>
        <end position="105"/>
    </location>
</feature>
<protein>
    <recommendedName>
        <fullName evidence="5">Reverse transcriptase zinc-binding domain-containing protein</fullName>
    </recommendedName>
</protein>
<name>A0A6A2XJ76_HIBSY</name>
<dbReference type="PANTHER" id="PTHR33116:SF66">
    <property type="entry name" value="REVERSE TRANSCRIPTASE ZINC-BINDING DOMAIN-CONTAINING PROTEIN"/>
    <property type="match status" value="1"/>
</dbReference>
<dbReference type="Pfam" id="PF13966">
    <property type="entry name" value="zf-RVT"/>
    <property type="match status" value="1"/>
</dbReference>
<sequence length="507" mass="58360">MNVLSRILNKAAQRGMFGFYPRCKKVGLTHLTFADDLLIFYKENDEPVVGVISVLDHFYEISGLKLNAQKCDFFTAGIYPTKIDEIKRIIGFNHGCLPVRYLGVPLVSRKLSDKDCVTLIDNIRDRLHKWSRRHLSYASRLELTKTVLLSITNFWCSDKAATGARVSWDKLCLSKSKGGLGLKDIKSWNKACIMHLIRNILAGEVGINSSWSFRKLLSMRLQASSVLASGAQSIKDIWLLIRNKEENVTWHKLIWFPLHISKYSIITWMAFLDRLPTKDRLIRMRFNIDDKCVFCNDLLETRDHLFLHCALASSLWDAVLNLNGIRRGSCSWDIHLAWASASWKGKSLLTTIMKLAWTTFTYTIWEERNKRIYQERSRSFDDLFHAIQESVAIQLRASVELDQLFHGTQLSSVVLEHPKKVLEQNNLARHHDFTVVITAAIAAGPIDQLLEQRVADDLRPYQVSPPRLADINWVGNSISLRNPTPLWRCWCGERKRRLLKKRKGLCV</sequence>
<dbReference type="InterPro" id="IPR000477">
    <property type="entry name" value="RT_dom"/>
</dbReference>
<feature type="domain" description="Reverse transcriptase zinc-binding" evidence="2">
    <location>
        <begin position="233"/>
        <end position="316"/>
    </location>
</feature>
<evidence type="ECO:0000259" key="1">
    <source>
        <dbReference type="Pfam" id="PF00078"/>
    </source>
</evidence>
<keyword evidence="4" id="KW-1185">Reference proteome</keyword>
<dbReference type="PANTHER" id="PTHR33116">
    <property type="entry name" value="REVERSE TRANSCRIPTASE ZINC-BINDING DOMAIN-CONTAINING PROTEIN-RELATED-RELATED"/>
    <property type="match status" value="1"/>
</dbReference>
<dbReference type="Proteomes" id="UP000436088">
    <property type="component" value="Unassembled WGS sequence"/>
</dbReference>
<reference evidence="3" key="1">
    <citation type="submission" date="2019-09" db="EMBL/GenBank/DDBJ databases">
        <title>Draft genome information of white flower Hibiscus syriacus.</title>
        <authorList>
            <person name="Kim Y.-M."/>
        </authorList>
    </citation>
    <scope>NUCLEOTIDE SEQUENCE [LARGE SCALE GENOMIC DNA]</scope>
    <source>
        <strain evidence="3">YM2019G1</strain>
    </source>
</reference>
<evidence type="ECO:0008006" key="5">
    <source>
        <dbReference type="Google" id="ProtNLM"/>
    </source>
</evidence>
<evidence type="ECO:0000259" key="2">
    <source>
        <dbReference type="Pfam" id="PF13966"/>
    </source>
</evidence>